<protein>
    <submittedName>
        <fullName evidence="4">Spore germination protein</fullName>
    </submittedName>
</protein>
<sequence>MVQHQSGKHTTEIGELCTDPSRIKSDLQNLFTDTPDLILRQFKIKQTGELAVLAYLDGLTDKNAVNHDVLRPLQFESGSGIPGDELVLTIAHIVPQTDMKQIEAAILNGSSVLFVVGRQEAYALDTAGWPQRAIEDPQQEPSLKGAHQGFVETAGHNIALIRRYIPNRELKMKRYLVGQRGQTEVSILYLADVVNPDFLSKLENRIQKINVDVIINTGELAEFIEDSPFSLFPQLITTERPDTAASQILQGRCAVIVDRSPSVFVAPATFMSFFQTVDDYSTRWYIATFLRMLRMFAFFVASFLPAFYIAIISYNFEIIPLKLLLTLGISRGQVPFPPFIEAIIMEITLEMLREAGVRLPAPVGQTVGIVGGIVIGQAVVQAGLVSNIMVIVVAFTAIASFILPNYDLVAAVRLIRFMLMFAASMFGLVGLTIGLMVMMGHLIALKTLGMPYNSPLAPMRLKDLKDTIVRVPLWLMKNRPLSTAPTQLKRQDTSRTGEKDK</sequence>
<evidence type="ECO:0000256" key="3">
    <source>
        <dbReference type="SAM" id="Phobius"/>
    </source>
</evidence>
<proteinExistence type="inferred from homology"/>
<dbReference type="InterPro" id="IPR050768">
    <property type="entry name" value="UPF0353/GerABKA_families"/>
</dbReference>
<comment type="caution">
    <text evidence="4">The sequence shown here is derived from an EMBL/GenBank/DDBJ whole genome shotgun (WGS) entry which is preliminary data.</text>
</comment>
<dbReference type="InterPro" id="IPR004995">
    <property type="entry name" value="Spore_Ger"/>
</dbReference>
<comment type="similarity">
    <text evidence="1">Belongs to the GerABKA family.</text>
</comment>
<keyword evidence="5" id="KW-1185">Reference proteome</keyword>
<dbReference type="PANTHER" id="PTHR22550">
    <property type="entry name" value="SPORE GERMINATION PROTEIN"/>
    <property type="match status" value="1"/>
</dbReference>
<reference evidence="4 5" key="1">
    <citation type="submission" date="2017-07" db="EMBL/GenBank/DDBJ databases">
        <title>Genome sequencing and assembly of Paenibacillus rigui.</title>
        <authorList>
            <person name="Mayilraj S."/>
        </authorList>
    </citation>
    <scope>NUCLEOTIDE SEQUENCE [LARGE SCALE GENOMIC DNA]</scope>
    <source>
        <strain evidence="4 5">JCM 16352</strain>
    </source>
</reference>
<dbReference type="GO" id="GO:0009847">
    <property type="term" value="P:spore germination"/>
    <property type="evidence" value="ECO:0007669"/>
    <property type="project" value="InterPro"/>
</dbReference>
<evidence type="ECO:0000313" key="4">
    <source>
        <dbReference type="EMBL" id="OXM87230.1"/>
    </source>
</evidence>
<dbReference type="EMBL" id="NMQW01000008">
    <property type="protein sequence ID" value="OXM87230.1"/>
    <property type="molecule type" value="Genomic_DNA"/>
</dbReference>
<dbReference type="GO" id="GO:0016020">
    <property type="term" value="C:membrane"/>
    <property type="evidence" value="ECO:0007669"/>
    <property type="project" value="InterPro"/>
</dbReference>
<keyword evidence="2 3" id="KW-0472">Membrane</keyword>
<keyword evidence="3" id="KW-1133">Transmembrane helix</keyword>
<feature type="transmembrane region" description="Helical" evidence="3">
    <location>
        <begin position="386"/>
        <end position="406"/>
    </location>
</feature>
<organism evidence="4 5">
    <name type="scientific">Paenibacillus rigui</name>
    <dbReference type="NCBI Taxonomy" id="554312"/>
    <lineage>
        <taxon>Bacteria</taxon>
        <taxon>Bacillati</taxon>
        <taxon>Bacillota</taxon>
        <taxon>Bacilli</taxon>
        <taxon>Bacillales</taxon>
        <taxon>Paenibacillaceae</taxon>
        <taxon>Paenibacillus</taxon>
    </lineage>
</organism>
<feature type="transmembrane region" description="Helical" evidence="3">
    <location>
        <begin position="293"/>
        <end position="314"/>
    </location>
</feature>
<evidence type="ECO:0000256" key="2">
    <source>
        <dbReference type="ARBA" id="ARBA00023136"/>
    </source>
</evidence>
<feature type="transmembrane region" description="Helical" evidence="3">
    <location>
        <begin position="418"/>
        <end position="444"/>
    </location>
</feature>
<dbReference type="RefSeq" id="WP_094013978.1">
    <property type="nucleotide sequence ID" value="NZ_NMQW01000008.1"/>
</dbReference>
<dbReference type="OrthoDB" id="1726708at2"/>
<evidence type="ECO:0000313" key="5">
    <source>
        <dbReference type="Proteomes" id="UP000215509"/>
    </source>
</evidence>
<dbReference type="PANTHER" id="PTHR22550:SF16">
    <property type="entry name" value="SPORE GERMINATION PROTEIN"/>
    <property type="match status" value="1"/>
</dbReference>
<gene>
    <name evidence="4" type="ORF">CF651_06175</name>
</gene>
<name>A0A229UV32_9BACL</name>
<dbReference type="PIRSF" id="PIRSF005690">
    <property type="entry name" value="GerBA"/>
    <property type="match status" value="1"/>
</dbReference>
<accession>A0A229UV32</accession>
<evidence type="ECO:0000256" key="1">
    <source>
        <dbReference type="ARBA" id="ARBA00005278"/>
    </source>
</evidence>
<dbReference type="Proteomes" id="UP000215509">
    <property type="component" value="Unassembled WGS sequence"/>
</dbReference>
<dbReference type="AlphaFoldDB" id="A0A229UV32"/>
<keyword evidence="3" id="KW-0812">Transmembrane</keyword>
<dbReference type="Pfam" id="PF03323">
    <property type="entry name" value="GerA"/>
    <property type="match status" value="1"/>
</dbReference>